<dbReference type="Proteomes" id="UP000194141">
    <property type="component" value="Unassembled WGS sequence"/>
</dbReference>
<accession>A0A1X4XW84</accession>
<name>A0A1X4XW84_9BACT</name>
<gene>
    <name evidence="1" type="ORF">DESAMIL20_1338</name>
</gene>
<sequence>MNETTLELFEDLDINVLLRILDNLPCDVSFVDKDDNVAYFNLPREGRTFARTKLDIGRKVQKCHPPKSLHLVQKILDDFKSKKRKSADFWINFQDKFLYIIYFPIYDENGEYFGTLEVMQDVSQIKKLEGQRRLLDEESSL</sequence>
<evidence type="ECO:0000313" key="2">
    <source>
        <dbReference type="Proteomes" id="UP000194141"/>
    </source>
</evidence>
<dbReference type="OrthoDB" id="9769774at2"/>
<dbReference type="Gene3D" id="3.30.450.20">
    <property type="entry name" value="PAS domain"/>
    <property type="match status" value="1"/>
</dbReference>
<dbReference type="STRING" id="1562698.DESAMIL20_1338"/>
<dbReference type="SUPFAM" id="SSF55785">
    <property type="entry name" value="PYP-like sensor domain (PAS domain)"/>
    <property type="match status" value="1"/>
</dbReference>
<dbReference type="Pfam" id="PF13596">
    <property type="entry name" value="PAS_10"/>
    <property type="match status" value="1"/>
</dbReference>
<proteinExistence type="predicted"/>
<reference evidence="1 2" key="1">
    <citation type="journal article" date="2017" name="Front. Microbiol.">
        <title>Genome Sequence of Desulfurella amilsii Strain TR1 and Comparative Genomics of Desulfurellaceae Family.</title>
        <authorList>
            <person name="Florentino A.P."/>
            <person name="Stams A.J."/>
            <person name="Sanchez-Andrea I."/>
        </authorList>
    </citation>
    <scope>NUCLEOTIDE SEQUENCE [LARGE SCALE GENOMIC DNA]</scope>
    <source>
        <strain evidence="1 2">TR1</strain>
    </source>
</reference>
<evidence type="ECO:0000313" key="1">
    <source>
        <dbReference type="EMBL" id="OSS41785.1"/>
    </source>
</evidence>
<dbReference type="RefSeq" id="WP_086034012.1">
    <property type="nucleotide sequence ID" value="NZ_MDSU01000018.1"/>
</dbReference>
<dbReference type="InterPro" id="IPR035965">
    <property type="entry name" value="PAS-like_dom_sf"/>
</dbReference>
<dbReference type="EMBL" id="MDSU01000018">
    <property type="protein sequence ID" value="OSS41785.1"/>
    <property type="molecule type" value="Genomic_DNA"/>
</dbReference>
<comment type="caution">
    <text evidence="1">The sequence shown here is derived from an EMBL/GenBank/DDBJ whole genome shotgun (WGS) entry which is preliminary data.</text>
</comment>
<dbReference type="AlphaFoldDB" id="A0A1X4XW84"/>
<organism evidence="1 2">
    <name type="scientific">Desulfurella amilsii</name>
    <dbReference type="NCBI Taxonomy" id="1562698"/>
    <lineage>
        <taxon>Bacteria</taxon>
        <taxon>Pseudomonadati</taxon>
        <taxon>Campylobacterota</taxon>
        <taxon>Desulfurellia</taxon>
        <taxon>Desulfurellales</taxon>
        <taxon>Desulfurellaceae</taxon>
        <taxon>Desulfurella</taxon>
    </lineage>
</organism>
<keyword evidence="2" id="KW-1185">Reference proteome</keyword>
<protein>
    <submittedName>
        <fullName evidence="1">Uncharacterized protein</fullName>
    </submittedName>
</protein>